<comment type="caution">
    <text evidence="1">The sequence shown here is derived from an EMBL/GenBank/DDBJ whole genome shotgun (WGS) entry which is preliminary data.</text>
</comment>
<gene>
    <name evidence="1" type="ORF">S01H4_35912</name>
</gene>
<protein>
    <submittedName>
        <fullName evidence="1">Uncharacterized protein</fullName>
    </submittedName>
</protein>
<organism evidence="1">
    <name type="scientific">marine sediment metagenome</name>
    <dbReference type="NCBI Taxonomy" id="412755"/>
    <lineage>
        <taxon>unclassified sequences</taxon>
        <taxon>metagenomes</taxon>
        <taxon>ecological metagenomes</taxon>
    </lineage>
</organism>
<proteinExistence type="predicted"/>
<accession>X1AJK4</accession>
<name>X1AJK4_9ZZZZ</name>
<dbReference type="AlphaFoldDB" id="X1AJK4"/>
<evidence type="ECO:0000313" key="1">
    <source>
        <dbReference type="EMBL" id="GAG82439.1"/>
    </source>
</evidence>
<reference evidence="1" key="1">
    <citation type="journal article" date="2014" name="Front. Microbiol.">
        <title>High frequency of phylogenetically diverse reductive dehalogenase-homologous genes in deep subseafloor sedimentary metagenomes.</title>
        <authorList>
            <person name="Kawai M."/>
            <person name="Futagami T."/>
            <person name="Toyoda A."/>
            <person name="Takaki Y."/>
            <person name="Nishi S."/>
            <person name="Hori S."/>
            <person name="Arai W."/>
            <person name="Tsubouchi T."/>
            <person name="Morono Y."/>
            <person name="Uchiyama I."/>
            <person name="Ito T."/>
            <person name="Fujiyama A."/>
            <person name="Inagaki F."/>
            <person name="Takami H."/>
        </authorList>
    </citation>
    <scope>NUCLEOTIDE SEQUENCE</scope>
    <source>
        <strain evidence="1">Expedition CK06-06</strain>
    </source>
</reference>
<sequence length="45" mass="5180">MSNWRVVITITRLYDDRTAALTGADSITSKVPNAWELREESVKRE</sequence>
<dbReference type="EMBL" id="BART01019143">
    <property type="protein sequence ID" value="GAG82439.1"/>
    <property type="molecule type" value="Genomic_DNA"/>
</dbReference>